<keyword evidence="2" id="KW-1185">Reference proteome</keyword>
<dbReference type="Proteomes" id="UP001302812">
    <property type="component" value="Unassembled WGS sequence"/>
</dbReference>
<accession>A0AAN6YTS4</accession>
<evidence type="ECO:0000313" key="2">
    <source>
        <dbReference type="Proteomes" id="UP001302812"/>
    </source>
</evidence>
<proteinExistence type="predicted"/>
<dbReference type="EMBL" id="MU853341">
    <property type="protein sequence ID" value="KAK4112869.1"/>
    <property type="molecule type" value="Genomic_DNA"/>
</dbReference>
<sequence length="142" mass="16066">MWEVFTLLQNAKLKLLDSESSVGCSPECRLLQLGSLIKFLHDQGLPENLTATTSYEHLSVMDLIEAIRDINLPAENRHYPSREHCDCQFTLTSLLEPGVKKAAENLDIMGFCPEDIYESYGYCSWEDLDAKDVARPRSGRVV</sequence>
<dbReference type="AlphaFoldDB" id="A0AAN6YTS4"/>
<name>A0AAN6YTS4_9PEZI</name>
<evidence type="ECO:0000313" key="1">
    <source>
        <dbReference type="EMBL" id="KAK4112869.1"/>
    </source>
</evidence>
<reference evidence="1" key="1">
    <citation type="journal article" date="2023" name="Mol. Phylogenet. Evol.">
        <title>Genome-scale phylogeny and comparative genomics of the fungal order Sordariales.</title>
        <authorList>
            <person name="Hensen N."/>
            <person name="Bonometti L."/>
            <person name="Westerberg I."/>
            <person name="Brannstrom I.O."/>
            <person name="Guillou S."/>
            <person name="Cros-Aarteil S."/>
            <person name="Calhoun S."/>
            <person name="Haridas S."/>
            <person name="Kuo A."/>
            <person name="Mondo S."/>
            <person name="Pangilinan J."/>
            <person name="Riley R."/>
            <person name="LaButti K."/>
            <person name="Andreopoulos B."/>
            <person name="Lipzen A."/>
            <person name="Chen C."/>
            <person name="Yan M."/>
            <person name="Daum C."/>
            <person name="Ng V."/>
            <person name="Clum A."/>
            <person name="Steindorff A."/>
            <person name="Ohm R.A."/>
            <person name="Martin F."/>
            <person name="Silar P."/>
            <person name="Natvig D.O."/>
            <person name="Lalanne C."/>
            <person name="Gautier V."/>
            <person name="Ament-Velasquez S.L."/>
            <person name="Kruys A."/>
            <person name="Hutchinson M.I."/>
            <person name="Powell A.J."/>
            <person name="Barry K."/>
            <person name="Miller A.N."/>
            <person name="Grigoriev I.V."/>
            <person name="Debuchy R."/>
            <person name="Gladieux P."/>
            <person name="Hiltunen Thoren M."/>
            <person name="Johannesson H."/>
        </authorList>
    </citation>
    <scope>NUCLEOTIDE SEQUENCE</scope>
    <source>
        <strain evidence="1">CBS 508.74</strain>
    </source>
</reference>
<comment type="caution">
    <text evidence="1">The sequence shown here is derived from an EMBL/GenBank/DDBJ whole genome shotgun (WGS) entry which is preliminary data.</text>
</comment>
<dbReference type="RefSeq" id="XP_064670439.1">
    <property type="nucleotide sequence ID" value="XM_064817503.1"/>
</dbReference>
<organism evidence="1 2">
    <name type="scientific">Canariomyces notabilis</name>
    <dbReference type="NCBI Taxonomy" id="2074819"/>
    <lineage>
        <taxon>Eukaryota</taxon>
        <taxon>Fungi</taxon>
        <taxon>Dikarya</taxon>
        <taxon>Ascomycota</taxon>
        <taxon>Pezizomycotina</taxon>
        <taxon>Sordariomycetes</taxon>
        <taxon>Sordariomycetidae</taxon>
        <taxon>Sordariales</taxon>
        <taxon>Chaetomiaceae</taxon>
        <taxon>Canariomyces</taxon>
    </lineage>
</organism>
<gene>
    <name evidence="1" type="ORF">N656DRAFT_79624</name>
</gene>
<protein>
    <submittedName>
        <fullName evidence="1">Uncharacterized protein</fullName>
    </submittedName>
</protein>
<reference evidence="1" key="2">
    <citation type="submission" date="2023-05" db="EMBL/GenBank/DDBJ databases">
        <authorList>
            <consortium name="Lawrence Berkeley National Laboratory"/>
            <person name="Steindorff A."/>
            <person name="Hensen N."/>
            <person name="Bonometti L."/>
            <person name="Westerberg I."/>
            <person name="Brannstrom I.O."/>
            <person name="Guillou S."/>
            <person name="Cros-Aarteil S."/>
            <person name="Calhoun S."/>
            <person name="Haridas S."/>
            <person name="Kuo A."/>
            <person name="Mondo S."/>
            <person name="Pangilinan J."/>
            <person name="Riley R."/>
            <person name="Labutti K."/>
            <person name="Andreopoulos B."/>
            <person name="Lipzen A."/>
            <person name="Chen C."/>
            <person name="Yanf M."/>
            <person name="Daum C."/>
            <person name="Ng V."/>
            <person name="Clum A."/>
            <person name="Ohm R."/>
            <person name="Martin F."/>
            <person name="Silar P."/>
            <person name="Natvig D."/>
            <person name="Lalanne C."/>
            <person name="Gautier V."/>
            <person name="Ament-Velasquez S.L."/>
            <person name="Kruys A."/>
            <person name="Hutchinson M.I."/>
            <person name="Powell A.J."/>
            <person name="Barry K."/>
            <person name="Miller A.N."/>
            <person name="Grigoriev I.V."/>
            <person name="Debuchy R."/>
            <person name="Gladieux P."/>
            <person name="Thoren M.H."/>
            <person name="Johannesson H."/>
        </authorList>
    </citation>
    <scope>NUCLEOTIDE SEQUENCE</scope>
    <source>
        <strain evidence="1">CBS 508.74</strain>
    </source>
</reference>
<dbReference type="GeneID" id="89941628"/>